<evidence type="ECO:0000313" key="2">
    <source>
        <dbReference type="EnsemblPlants" id="Kaladp0037s0117.1.v1.1.CDS.1"/>
    </source>
</evidence>
<reference evidence="2" key="1">
    <citation type="submission" date="2021-01" db="UniProtKB">
        <authorList>
            <consortium name="EnsemblPlants"/>
        </authorList>
    </citation>
    <scope>IDENTIFICATION</scope>
</reference>
<sequence length="184" mass="20784">MGGVRGADLPDDLIRLILVKLPVKCLLRLRLVSKTWLQLINCPTFIFHHHSAIMSQRKSGNSDLGYMVVRYPLRDGAEPFFSHIWVAAEGDPNLTTSKQVNENIHLPFAEAKWEKPDEACPIPLLYPAGFGLYCVFEFETKRVALWNPSIRGLKVLPSLPFSSQTCPQYGFGQVGYKDGRFSYV</sequence>
<dbReference type="Gramene" id="Kaladp0037s0117.1.v1.1">
    <property type="protein sequence ID" value="Kaladp0037s0117.1.v1.1.CDS.1"/>
    <property type="gene ID" value="Kaladp0037s0117.v1.1"/>
</dbReference>
<dbReference type="EnsemblPlants" id="Kaladp0037s0117.1.v1.1">
    <property type="protein sequence ID" value="Kaladp0037s0117.1.v1.1.CDS.1"/>
    <property type="gene ID" value="Kaladp0037s0117.v1.1"/>
</dbReference>
<dbReference type="PANTHER" id="PTHR31672:SF13">
    <property type="entry name" value="F-BOX PROTEIN CPR30-LIKE"/>
    <property type="match status" value="1"/>
</dbReference>
<dbReference type="Proteomes" id="UP000594263">
    <property type="component" value="Unplaced"/>
</dbReference>
<dbReference type="InterPro" id="IPR001810">
    <property type="entry name" value="F-box_dom"/>
</dbReference>
<organism evidence="2 3">
    <name type="scientific">Kalanchoe fedtschenkoi</name>
    <name type="common">Lavender scallops</name>
    <name type="synonym">South American air plant</name>
    <dbReference type="NCBI Taxonomy" id="63787"/>
    <lineage>
        <taxon>Eukaryota</taxon>
        <taxon>Viridiplantae</taxon>
        <taxon>Streptophyta</taxon>
        <taxon>Embryophyta</taxon>
        <taxon>Tracheophyta</taxon>
        <taxon>Spermatophyta</taxon>
        <taxon>Magnoliopsida</taxon>
        <taxon>eudicotyledons</taxon>
        <taxon>Gunneridae</taxon>
        <taxon>Pentapetalae</taxon>
        <taxon>Saxifragales</taxon>
        <taxon>Crassulaceae</taxon>
        <taxon>Kalanchoe</taxon>
    </lineage>
</organism>
<dbReference type="AlphaFoldDB" id="A0A7N0ZUN0"/>
<dbReference type="PANTHER" id="PTHR31672">
    <property type="entry name" value="BNACNNG10540D PROTEIN"/>
    <property type="match status" value="1"/>
</dbReference>
<dbReference type="SMART" id="SM00256">
    <property type="entry name" value="FBOX"/>
    <property type="match status" value="1"/>
</dbReference>
<dbReference type="Pfam" id="PF00646">
    <property type="entry name" value="F-box"/>
    <property type="match status" value="1"/>
</dbReference>
<keyword evidence="3" id="KW-1185">Reference proteome</keyword>
<evidence type="ECO:0000259" key="1">
    <source>
        <dbReference type="PROSITE" id="PS50181"/>
    </source>
</evidence>
<dbReference type="InterPro" id="IPR036047">
    <property type="entry name" value="F-box-like_dom_sf"/>
</dbReference>
<dbReference type="InterPro" id="IPR050796">
    <property type="entry name" value="SCF_F-box_component"/>
</dbReference>
<dbReference type="SUPFAM" id="SSF81383">
    <property type="entry name" value="F-box domain"/>
    <property type="match status" value="1"/>
</dbReference>
<feature type="domain" description="F-box" evidence="1">
    <location>
        <begin position="3"/>
        <end position="50"/>
    </location>
</feature>
<accession>A0A7N0ZUN0</accession>
<dbReference type="Gene3D" id="1.20.1280.50">
    <property type="match status" value="1"/>
</dbReference>
<evidence type="ECO:0000313" key="3">
    <source>
        <dbReference type="Proteomes" id="UP000594263"/>
    </source>
</evidence>
<name>A0A7N0ZUN0_KALFE</name>
<dbReference type="CDD" id="cd22157">
    <property type="entry name" value="F-box_AtFBW1-like"/>
    <property type="match status" value="1"/>
</dbReference>
<protein>
    <recommendedName>
        <fullName evidence="1">F-box domain-containing protein</fullName>
    </recommendedName>
</protein>
<dbReference type="PROSITE" id="PS50181">
    <property type="entry name" value="FBOX"/>
    <property type="match status" value="1"/>
</dbReference>
<proteinExistence type="predicted"/>